<accession>A0A7J0DYZ5</accession>
<dbReference type="EMBL" id="BJWL01000447">
    <property type="protein sequence ID" value="GFS45323.1"/>
    <property type="molecule type" value="Genomic_DNA"/>
</dbReference>
<dbReference type="PANTHER" id="PTHR33240:SF15">
    <property type="entry name" value="GAG-PRO-LIKE PROTEIN"/>
    <property type="match status" value="1"/>
</dbReference>
<evidence type="ECO:0000313" key="3">
    <source>
        <dbReference type="EMBL" id="GFS45323.1"/>
    </source>
</evidence>
<reference evidence="4" key="1">
    <citation type="submission" date="2019-07" db="EMBL/GenBank/DDBJ databases">
        <title>De Novo Assembly of kiwifruit Actinidia rufa.</title>
        <authorList>
            <person name="Sugita-Konishi S."/>
            <person name="Sato K."/>
            <person name="Mori E."/>
            <person name="Abe Y."/>
            <person name="Kisaki G."/>
            <person name="Hamano K."/>
            <person name="Suezawa K."/>
            <person name="Otani M."/>
            <person name="Fukuda T."/>
            <person name="Manabe T."/>
            <person name="Gomi K."/>
            <person name="Tabuchi M."/>
            <person name="Akimitsu K."/>
            <person name="Kataoka I."/>
        </authorList>
    </citation>
    <scope>NUCLEOTIDE SEQUENCE [LARGE SCALE GENOMIC DNA]</scope>
    <source>
        <strain evidence="4">cv. Fuchu</strain>
    </source>
</reference>
<evidence type="ECO:0000313" key="4">
    <source>
        <dbReference type="Proteomes" id="UP000585474"/>
    </source>
</evidence>
<sequence>MKRYGVKALTCYQLGISTLRHCRTTVSVYLRFLFHHSSNPHPHDWRREPPHVPWIPGDKGAKLLANAQRTAKATSKQRPGQLFSKGEDRRDITIKRLQAQLAKMAQILEDNRLMKPSRMDKGEPSKEKSRGGKEQPRGICREKRHESHVDLESQVARAAMSVQKELVPRYQIPLSQEIEGIDPPQKFLPLRFTLYDRKSEVPHQPCQADDGPVESHGHPDVPGVSIELRDLRLKWFDKLSAGSIESFHQLTKSFVAQFVINTKAPKGVSSLLMLRKGKNESIRNYIKCSWETYNEIKECSKELAVTSYKLGLTPRERLWENLTLNPPSDLWDLMSWVEMFTRLEDDIKQAENATGMIAHEKDSSREGRDQTKSKVRPSDDKADKAMEEEEDLPLGSIHMIEAQITQILRIGSGEIRMIKQIYEADLKPARALLVGFNAQSHWPLGTVTLKVLAKSQELMTEFVVVNIPSPYNTIIGRDWLHRMKGVTSTLHQIIKFATTQGEGTLYGDQVTTKQCYLATVSTNAAMKEVQLIE</sequence>
<dbReference type="PANTHER" id="PTHR33240">
    <property type="entry name" value="OS08G0508500 PROTEIN"/>
    <property type="match status" value="1"/>
</dbReference>
<feature type="region of interest" description="Disordered" evidence="1">
    <location>
        <begin position="353"/>
        <end position="387"/>
    </location>
</feature>
<feature type="compositionally biased region" description="Basic and acidic residues" evidence="1">
    <location>
        <begin position="358"/>
        <end position="385"/>
    </location>
</feature>
<feature type="domain" description="Retrotransposon gag" evidence="2">
    <location>
        <begin position="225"/>
        <end position="305"/>
    </location>
</feature>
<dbReference type="OrthoDB" id="1087821at2759"/>
<keyword evidence="4" id="KW-1185">Reference proteome</keyword>
<comment type="caution">
    <text evidence="3">The sequence shown here is derived from an EMBL/GenBank/DDBJ whole genome shotgun (WGS) entry which is preliminary data.</text>
</comment>
<dbReference type="InterPro" id="IPR005162">
    <property type="entry name" value="Retrotrans_gag_dom"/>
</dbReference>
<evidence type="ECO:0000259" key="2">
    <source>
        <dbReference type="Pfam" id="PF03732"/>
    </source>
</evidence>
<dbReference type="Pfam" id="PF03732">
    <property type="entry name" value="Retrotrans_gag"/>
    <property type="match status" value="1"/>
</dbReference>
<feature type="region of interest" description="Disordered" evidence="1">
    <location>
        <begin position="110"/>
        <end position="148"/>
    </location>
</feature>
<evidence type="ECO:0000256" key="1">
    <source>
        <dbReference type="SAM" id="MobiDB-lite"/>
    </source>
</evidence>
<protein>
    <recommendedName>
        <fullName evidence="2">Retrotransposon gag domain-containing protein</fullName>
    </recommendedName>
</protein>
<gene>
    <name evidence="3" type="ORF">Acr_00g0095470</name>
</gene>
<dbReference type="AlphaFoldDB" id="A0A7J0DYZ5"/>
<proteinExistence type="predicted"/>
<name>A0A7J0DYZ5_9ERIC</name>
<dbReference type="Proteomes" id="UP000585474">
    <property type="component" value="Unassembled WGS sequence"/>
</dbReference>
<organism evidence="3 4">
    <name type="scientific">Actinidia rufa</name>
    <dbReference type="NCBI Taxonomy" id="165716"/>
    <lineage>
        <taxon>Eukaryota</taxon>
        <taxon>Viridiplantae</taxon>
        <taxon>Streptophyta</taxon>
        <taxon>Embryophyta</taxon>
        <taxon>Tracheophyta</taxon>
        <taxon>Spermatophyta</taxon>
        <taxon>Magnoliopsida</taxon>
        <taxon>eudicotyledons</taxon>
        <taxon>Gunneridae</taxon>
        <taxon>Pentapetalae</taxon>
        <taxon>asterids</taxon>
        <taxon>Ericales</taxon>
        <taxon>Actinidiaceae</taxon>
        <taxon>Actinidia</taxon>
    </lineage>
</organism>